<reference evidence="1" key="1">
    <citation type="journal article" date="2014" name="Front. Microbiol.">
        <title>High frequency of phylogenetically diverse reductive dehalogenase-homologous genes in deep subseafloor sedimentary metagenomes.</title>
        <authorList>
            <person name="Kawai M."/>
            <person name="Futagami T."/>
            <person name="Toyoda A."/>
            <person name="Takaki Y."/>
            <person name="Nishi S."/>
            <person name="Hori S."/>
            <person name="Arai W."/>
            <person name="Tsubouchi T."/>
            <person name="Morono Y."/>
            <person name="Uchiyama I."/>
            <person name="Ito T."/>
            <person name="Fujiyama A."/>
            <person name="Inagaki F."/>
            <person name="Takami H."/>
        </authorList>
    </citation>
    <scope>NUCLEOTIDE SEQUENCE</scope>
    <source>
        <strain evidence="1">Expedition CK06-06</strain>
    </source>
</reference>
<evidence type="ECO:0000313" key="1">
    <source>
        <dbReference type="EMBL" id="GAH02055.1"/>
    </source>
</evidence>
<protein>
    <submittedName>
        <fullName evidence="1">Uncharacterized protein</fullName>
    </submittedName>
</protein>
<name>X1D1D9_9ZZZZ</name>
<proteinExistence type="predicted"/>
<feature type="non-terminal residue" evidence="1">
    <location>
        <position position="1"/>
    </location>
</feature>
<dbReference type="EMBL" id="BART01028180">
    <property type="protein sequence ID" value="GAH02055.1"/>
    <property type="molecule type" value="Genomic_DNA"/>
</dbReference>
<dbReference type="AlphaFoldDB" id="X1D1D9"/>
<organism evidence="1">
    <name type="scientific">marine sediment metagenome</name>
    <dbReference type="NCBI Taxonomy" id="412755"/>
    <lineage>
        <taxon>unclassified sequences</taxon>
        <taxon>metagenomes</taxon>
        <taxon>ecological metagenomes</taxon>
    </lineage>
</organism>
<sequence length="40" mass="4707">FEFDSNIVHAIDEACMRKQIERKNLVIHYVEIGLKDDGFL</sequence>
<comment type="caution">
    <text evidence="1">The sequence shown here is derived from an EMBL/GenBank/DDBJ whole genome shotgun (WGS) entry which is preliminary data.</text>
</comment>
<accession>X1D1D9</accession>
<gene>
    <name evidence="1" type="ORF">S01H4_49757</name>
</gene>